<evidence type="ECO:0000256" key="1">
    <source>
        <dbReference type="SAM" id="MobiDB-lite"/>
    </source>
</evidence>
<protein>
    <submittedName>
        <fullName evidence="2">Uncharacterized protein</fullName>
    </submittedName>
</protein>
<dbReference type="RefSeq" id="WP_015667340.1">
    <property type="nucleotide sequence ID" value="NC_020453.1"/>
</dbReference>
<accession>M4Z992</accession>
<dbReference type="STRING" id="1245469.S58_42480"/>
<reference evidence="2 3" key="1">
    <citation type="journal article" date="2013" name="Appl. Environ. Microbiol.">
        <title>Genome analysis suggests that the soil oligotrophic bacterium Agromonas oligotrophica (Bradyrhizobium oligotrophicum) is a nitrogen-fixing symbiont of Aeschynomene indica.</title>
        <authorList>
            <person name="Okubo T."/>
            <person name="Fukushima S."/>
            <person name="Itakura M."/>
            <person name="Oshima K."/>
            <person name="Longtonglang A."/>
            <person name="Teaumroong N."/>
            <person name="Mitsui H."/>
            <person name="Hattori M."/>
            <person name="Hattori R."/>
            <person name="Hattori T."/>
            <person name="Minamisawa K."/>
        </authorList>
    </citation>
    <scope>NUCLEOTIDE SEQUENCE [LARGE SCALE GENOMIC DNA]</scope>
    <source>
        <strain evidence="2 3">S58</strain>
    </source>
</reference>
<dbReference type="EMBL" id="AP012603">
    <property type="protein sequence ID" value="BAM90234.1"/>
    <property type="molecule type" value="Genomic_DNA"/>
</dbReference>
<dbReference type="AlphaFoldDB" id="M4Z992"/>
<dbReference type="OrthoDB" id="7041725at2"/>
<keyword evidence="3" id="KW-1185">Reference proteome</keyword>
<organism evidence="2 3">
    <name type="scientific">Bradyrhizobium oligotrophicum S58</name>
    <dbReference type="NCBI Taxonomy" id="1245469"/>
    <lineage>
        <taxon>Bacteria</taxon>
        <taxon>Pseudomonadati</taxon>
        <taxon>Pseudomonadota</taxon>
        <taxon>Alphaproteobacteria</taxon>
        <taxon>Hyphomicrobiales</taxon>
        <taxon>Nitrobacteraceae</taxon>
        <taxon>Bradyrhizobium</taxon>
    </lineage>
</organism>
<dbReference type="GeneID" id="301818047"/>
<dbReference type="KEGG" id="aol:S58_42480"/>
<sequence>MPSSTYQLIMQAMSTRQQVLCMYGGFARAICPIILGHTAGRERVLAFQFAGGASSGLQSGGQWKCFDVADMSEVELREGRWHSGRSHRQPQYCVAEVELDVNPDSPYDPKRSITTPRRRKPKR</sequence>
<proteinExistence type="predicted"/>
<dbReference type="HOGENOM" id="CLU_2248262_0_0_5"/>
<name>M4Z992_9BRAD</name>
<dbReference type="PATRIC" id="fig|1245469.3.peg.4348"/>
<feature type="region of interest" description="Disordered" evidence="1">
    <location>
        <begin position="102"/>
        <end position="123"/>
    </location>
</feature>
<dbReference type="eggNOG" id="ENOG5032WKX">
    <property type="taxonomic scope" value="Bacteria"/>
</dbReference>
<evidence type="ECO:0000313" key="3">
    <source>
        <dbReference type="Proteomes" id="UP000011841"/>
    </source>
</evidence>
<dbReference type="Proteomes" id="UP000011841">
    <property type="component" value="Chromosome"/>
</dbReference>
<evidence type="ECO:0000313" key="2">
    <source>
        <dbReference type="EMBL" id="BAM90234.1"/>
    </source>
</evidence>
<gene>
    <name evidence="2" type="ORF">S58_42480</name>
</gene>